<keyword evidence="3 5" id="KW-1133">Transmembrane helix</keyword>
<reference evidence="7 8" key="1">
    <citation type="journal article" date="2019" name="New Phytol.">
        <title>Comparative genomics reveals unique wood-decay strategies and fruiting body development in the Schizophyllaceae.</title>
        <authorList>
            <person name="Almasi E."/>
            <person name="Sahu N."/>
            <person name="Krizsan K."/>
            <person name="Balint B."/>
            <person name="Kovacs G.M."/>
            <person name="Kiss B."/>
            <person name="Cseklye J."/>
            <person name="Drula E."/>
            <person name="Henrissat B."/>
            <person name="Nagy I."/>
            <person name="Chovatia M."/>
            <person name="Adam C."/>
            <person name="LaButti K."/>
            <person name="Lipzen A."/>
            <person name="Riley R."/>
            <person name="Grigoriev I.V."/>
            <person name="Nagy L.G."/>
        </authorList>
    </citation>
    <scope>NUCLEOTIDE SEQUENCE [LARGE SCALE GENOMIC DNA]</scope>
    <source>
        <strain evidence="7 8">NL-1724</strain>
    </source>
</reference>
<dbReference type="Proteomes" id="UP000320762">
    <property type="component" value="Unassembled WGS sequence"/>
</dbReference>
<evidence type="ECO:0000256" key="1">
    <source>
        <dbReference type="ARBA" id="ARBA00004141"/>
    </source>
</evidence>
<dbReference type="FunFam" id="1.20.1250.20:FF:000082">
    <property type="entry name" value="MFS multidrug transporter, putative"/>
    <property type="match status" value="1"/>
</dbReference>
<keyword evidence="8" id="KW-1185">Reference proteome</keyword>
<sequence>MGLFSKKQDNAFADVDHREHSTTTSANSTAKITGGDVILVEFEPNDPENPMNWSDKRKWMTTWLLCFMCLFIGLSTASYSAGVGKMVAELGVSREAGQVGMFVFNASFAVVPMFLGPLSEFLGRNPIYLGCYIMFTVWFIPLALAKNIATIIICRLLSGCFGAAGTTIIPGTLADIWTTERRGLPIAMFSFVAVLGTVAAPLYCGFIDQNIGWRWIEWIQLITNGAMCLLEVLLLRETRGSSILSKRAAKLRKETGDPRYKSKSELEATSLKELLHKSTTRAAILMVTEPVVFFFSLWLAFAWAMVFLFFTVNNHGFSEGVAGLPYIACIIGTFFGLASCFHQAKLYENAQKKNNGIAVPEARLYWSCFGAVALPISLFWFSWTQFSSVHWIVPAIALCPLVWSIYMIFDAVQNYLADGYGEFASSAISAQGFIRNMLAASFPLYSQQMFVNLGYQWAGTLCALIATIMVPLPVSLLLPLRTCWR</sequence>
<dbReference type="Pfam" id="PF07690">
    <property type="entry name" value="MFS_1"/>
    <property type="match status" value="1"/>
</dbReference>
<feature type="transmembrane region" description="Helical" evidence="5">
    <location>
        <begin position="183"/>
        <end position="203"/>
    </location>
</feature>
<comment type="subcellular location">
    <subcellularLocation>
        <location evidence="1">Membrane</location>
        <topology evidence="1">Multi-pass membrane protein</topology>
    </subcellularLocation>
</comment>
<evidence type="ECO:0000256" key="3">
    <source>
        <dbReference type="ARBA" id="ARBA00022989"/>
    </source>
</evidence>
<feature type="transmembrane region" description="Helical" evidence="5">
    <location>
        <begin position="150"/>
        <end position="171"/>
    </location>
</feature>
<dbReference type="AlphaFoldDB" id="A0A550C1Y5"/>
<dbReference type="GO" id="GO:0022857">
    <property type="term" value="F:transmembrane transporter activity"/>
    <property type="evidence" value="ECO:0007669"/>
    <property type="project" value="InterPro"/>
</dbReference>
<gene>
    <name evidence="7" type="ORF">BD626DRAFT_179802</name>
</gene>
<dbReference type="OrthoDB" id="5376138at2759"/>
<feature type="transmembrane region" description="Helical" evidence="5">
    <location>
        <begin position="99"/>
        <end position="115"/>
    </location>
</feature>
<feature type="transmembrane region" description="Helical" evidence="5">
    <location>
        <begin position="127"/>
        <end position="144"/>
    </location>
</feature>
<evidence type="ECO:0000313" key="8">
    <source>
        <dbReference type="Proteomes" id="UP000320762"/>
    </source>
</evidence>
<keyword evidence="4 5" id="KW-0472">Membrane</keyword>
<feature type="domain" description="Major facilitator superfamily (MFS) profile" evidence="6">
    <location>
        <begin position="61"/>
        <end position="485"/>
    </location>
</feature>
<dbReference type="GO" id="GO:0005886">
    <property type="term" value="C:plasma membrane"/>
    <property type="evidence" value="ECO:0007669"/>
    <property type="project" value="TreeGrafter"/>
</dbReference>
<evidence type="ECO:0000313" key="7">
    <source>
        <dbReference type="EMBL" id="TRM58797.1"/>
    </source>
</evidence>
<evidence type="ECO:0000256" key="5">
    <source>
        <dbReference type="SAM" id="Phobius"/>
    </source>
</evidence>
<evidence type="ECO:0000256" key="4">
    <source>
        <dbReference type="ARBA" id="ARBA00023136"/>
    </source>
</evidence>
<dbReference type="PROSITE" id="PS50850">
    <property type="entry name" value="MFS"/>
    <property type="match status" value="1"/>
</dbReference>
<dbReference type="PANTHER" id="PTHR23502:SF45">
    <property type="entry name" value="MAJOR FACILITATOR SUPERFAMILY (MFS) PROFILE DOMAIN-CONTAINING PROTEIN"/>
    <property type="match status" value="1"/>
</dbReference>
<feature type="transmembrane region" description="Helical" evidence="5">
    <location>
        <begin position="457"/>
        <end position="480"/>
    </location>
</feature>
<proteinExistence type="predicted"/>
<evidence type="ECO:0000259" key="6">
    <source>
        <dbReference type="PROSITE" id="PS50850"/>
    </source>
</evidence>
<dbReference type="InterPro" id="IPR020846">
    <property type="entry name" value="MFS_dom"/>
</dbReference>
<keyword evidence="2 5" id="KW-0812">Transmembrane</keyword>
<dbReference type="STRING" id="97359.A0A550C1Y5"/>
<feature type="transmembrane region" description="Helical" evidence="5">
    <location>
        <begin position="364"/>
        <end position="383"/>
    </location>
</feature>
<dbReference type="CDD" id="cd17323">
    <property type="entry name" value="MFS_Tpo1_MDR_like"/>
    <property type="match status" value="1"/>
</dbReference>
<dbReference type="InterPro" id="IPR036259">
    <property type="entry name" value="MFS_trans_sf"/>
</dbReference>
<feature type="transmembrane region" description="Helical" evidence="5">
    <location>
        <begin position="389"/>
        <end position="409"/>
    </location>
</feature>
<feature type="transmembrane region" description="Helical" evidence="5">
    <location>
        <begin position="291"/>
        <end position="312"/>
    </location>
</feature>
<feature type="transmembrane region" description="Helical" evidence="5">
    <location>
        <begin position="324"/>
        <end position="344"/>
    </location>
</feature>
<dbReference type="PANTHER" id="PTHR23502">
    <property type="entry name" value="MAJOR FACILITATOR SUPERFAMILY"/>
    <property type="match status" value="1"/>
</dbReference>
<name>A0A550C1Y5_9AGAR</name>
<dbReference type="InterPro" id="IPR011701">
    <property type="entry name" value="MFS"/>
</dbReference>
<accession>A0A550C1Y5</accession>
<dbReference type="SUPFAM" id="SSF103473">
    <property type="entry name" value="MFS general substrate transporter"/>
    <property type="match status" value="1"/>
</dbReference>
<dbReference type="EMBL" id="VDMD01000033">
    <property type="protein sequence ID" value="TRM58797.1"/>
    <property type="molecule type" value="Genomic_DNA"/>
</dbReference>
<comment type="caution">
    <text evidence="7">The sequence shown here is derived from an EMBL/GenBank/DDBJ whole genome shotgun (WGS) entry which is preliminary data.</text>
</comment>
<dbReference type="Gene3D" id="1.20.1250.20">
    <property type="entry name" value="MFS general substrate transporter like domains"/>
    <property type="match status" value="1"/>
</dbReference>
<feature type="transmembrane region" description="Helical" evidence="5">
    <location>
        <begin position="59"/>
        <end position="79"/>
    </location>
</feature>
<evidence type="ECO:0000256" key="2">
    <source>
        <dbReference type="ARBA" id="ARBA00022692"/>
    </source>
</evidence>
<protein>
    <submittedName>
        <fullName evidence="7">MFS general substrate transporter</fullName>
    </submittedName>
</protein>
<organism evidence="7 8">
    <name type="scientific">Schizophyllum amplum</name>
    <dbReference type="NCBI Taxonomy" id="97359"/>
    <lineage>
        <taxon>Eukaryota</taxon>
        <taxon>Fungi</taxon>
        <taxon>Dikarya</taxon>
        <taxon>Basidiomycota</taxon>
        <taxon>Agaricomycotina</taxon>
        <taxon>Agaricomycetes</taxon>
        <taxon>Agaricomycetidae</taxon>
        <taxon>Agaricales</taxon>
        <taxon>Schizophyllaceae</taxon>
        <taxon>Schizophyllum</taxon>
    </lineage>
</organism>
<feature type="transmembrane region" description="Helical" evidence="5">
    <location>
        <begin position="421"/>
        <end position="445"/>
    </location>
</feature>